<dbReference type="InterPro" id="IPR050239">
    <property type="entry name" value="Sigma-70_RNA_pol_init_factors"/>
</dbReference>
<dbReference type="CDD" id="cd06171">
    <property type="entry name" value="Sigma70_r4"/>
    <property type="match status" value="1"/>
</dbReference>
<dbReference type="InterPro" id="IPR007630">
    <property type="entry name" value="RNA_pol_sigma70_r4"/>
</dbReference>
<keyword evidence="4" id="KW-0804">Transcription</keyword>
<dbReference type="PRINTS" id="PR00046">
    <property type="entry name" value="SIGMA70FCT"/>
</dbReference>
<reference evidence="7 8" key="1">
    <citation type="journal article" date="2016" name="Nat. Commun.">
        <title>Thousands of microbial genomes shed light on interconnected biogeochemical processes in an aquifer system.</title>
        <authorList>
            <person name="Anantharaman K."/>
            <person name="Brown C.T."/>
            <person name="Hug L.A."/>
            <person name="Sharon I."/>
            <person name="Castelle C.J."/>
            <person name="Probst A.J."/>
            <person name="Thomas B.C."/>
            <person name="Singh A."/>
            <person name="Wilkins M.J."/>
            <person name="Karaoz U."/>
            <person name="Brodie E.L."/>
            <person name="Williams K.H."/>
            <person name="Hubbard S.S."/>
            <person name="Banfield J.F."/>
        </authorList>
    </citation>
    <scope>NUCLEOTIDE SEQUENCE [LARGE SCALE GENOMIC DNA]</scope>
</reference>
<dbReference type="EMBL" id="MFYX01000056">
    <property type="protein sequence ID" value="OGK05451.1"/>
    <property type="molecule type" value="Genomic_DNA"/>
</dbReference>
<dbReference type="GO" id="GO:0006352">
    <property type="term" value="P:DNA-templated transcription initiation"/>
    <property type="evidence" value="ECO:0007669"/>
    <property type="project" value="InterPro"/>
</dbReference>
<dbReference type="SUPFAM" id="SSF88659">
    <property type="entry name" value="Sigma3 and sigma4 domains of RNA polymerase sigma factors"/>
    <property type="match status" value="1"/>
</dbReference>
<dbReference type="AlphaFoldDB" id="A0A1F7FFT2"/>
<sequence>MVSYFERLYYKDIGRFPVINEKRELELVELIQAGHKEYINELILGNLRFVVSIARKYQNRGLSLLELINEGNLGLYKASKRFNTKKEVKFTSYAVWWVRQCIQKALFDQAGIVKIPPNKLALVSKFRRLLDANSGDWYKTLDHPDIRDVREEVVEVLEKMSPVSLDAPLNTDDDDDGVNTLLDVIGRPPEQEDDIERKELKAVFDAILADMSKREEAILRMYYGIDFDREFTLEEIGQKLKLTRERVRQVKNKALRKLYKNKELQNQLKKNLDLLSR</sequence>
<dbReference type="InterPro" id="IPR013325">
    <property type="entry name" value="RNA_pol_sigma_r2"/>
</dbReference>
<dbReference type="GO" id="GO:0003677">
    <property type="term" value="F:DNA binding"/>
    <property type="evidence" value="ECO:0007669"/>
    <property type="project" value="UniProtKB-KW"/>
</dbReference>
<organism evidence="7 8">
    <name type="scientific">Candidatus Raymondbacteria bacterium RIFOXYD12_FULL_49_13</name>
    <dbReference type="NCBI Taxonomy" id="1817890"/>
    <lineage>
        <taxon>Bacteria</taxon>
        <taxon>Raymondiibacteriota</taxon>
    </lineage>
</organism>
<dbReference type="SUPFAM" id="SSF88946">
    <property type="entry name" value="Sigma2 domain of RNA polymerase sigma factors"/>
    <property type="match status" value="1"/>
</dbReference>
<dbReference type="InterPro" id="IPR036388">
    <property type="entry name" value="WH-like_DNA-bd_sf"/>
</dbReference>
<dbReference type="InterPro" id="IPR007627">
    <property type="entry name" value="RNA_pol_sigma70_r2"/>
</dbReference>
<dbReference type="NCBIfam" id="TIGR02937">
    <property type="entry name" value="sigma70-ECF"/>
    <property type="match status" value="1"/>
</dbReference>
<accession>A0A1F7FFT2</accession>
<dbReference type="PANTHER" id="PTHR30603">
    <property type="entry name" value="RNA POLYMERASE SIGMA FACTOR RPO"/>
    <property type="match status" value="1"/>
</dbReference>
<evidence type="ECO:0000259" key="5">
    <source>
        <dbReference type="Pfam" id="PF04542"/>
    </source>
</evidence>
<evidence type="ECO:0000256" key="4">
    <source>
        <dbReference type="ARBA" id="ARBA00023163"/>
    </source>
</evidence>
<keyword evidence="2" id="KW-0731">Sigma factor</keyword>
<dbReference type="Proteomes" id="UP000179243">
    <property type="component" value="Unassembled WGS sequence"/>
</dbReference>
<keyword evidence="3" id="KW-0238">DNA-binding</keyword>
<evidence type="ECO:0000256" key="3">
    <source>
        <dbReference type="ARBA" id="ARBA00023125"/>
    </source>
</evidence>
<dbReference type="InterPro" id="IPR000943">
    <property type="entry name" value="RNA_pol_sigma70"/>
</dbReference>
<dbReference type="PANTHER" id="PTHR30603:SF47">
    <property type="entry name" value="RNA POLYMERASE SIGMA FACTOR SIGD, CHLOROPLASTIC"/>
    <property type="match status" value="1"/>
</dbReference>
<protein>
    <submittedName>
        <fullName evidence="7">RNA polymerase subunit sigma-32</fullName>
    </submittedName>
</protein>
<dbReference type="Gene3D" id="1.10.10.10">
    <property type="entry name" value="Winged helix-like DNA-binding domain superfamily/Winged helix DNA-binding domain"/>
    <property type="match status" value="1"/>
</dbReference>
<evidence type="ECO:0000313" key="8">
    <source>
        <dbReference type="Proteomes" id="UP000179243"/>
    </source>
</evidence>
<keyword evidence="1" id="KW-0805">Transcription regulation</keyword>
<dbReference type="InterPro" id="IPR014284">
    <property type="entry name" value="RNA_pol_sigma-70_dom"/>
</dbReference>
<evidence type="ECO:0000256" key="2">
    <source>
        <dbReference type="ARBA" id="ARBA00023082"/>
    </source>
</evidence>
<proteinExistence type="predicted"/>
<gene>
    <name evidence="7" type="ORF">A2519_03395</name>
</gene>
<feature type="domain" description="RNA polymerase sigma-70 region 4" evidence="6">
    <location>
        <begin position="208"/>
        <end position="260"/>
    </location>
</feature>
<evidence type="ECO:0000313" key="7">
    <source>
        <dbReference type="EMBL" id="OGK05451.1"/>
    </source>
</evidence>
<evidence type="ECO:0000259" key="6">
    <source>
        <dbReference type="Pfam" id="PF04545"/>
    </source>
</evidence>
<name>A0A1F7FFT2_UNCRA</name>
<feature type="domain" description="RNA polymerase sigma-70 region 2" evidence="5">
    <location>
        <begin position="43"/>
        <end position="109"/>
    </location>
</feature>
<dbReference type="GO" id="GO:0016987">
    <property type="term" value="F:sigma factor activity"/>
    <property type="evidence" value="ECO:0007669"/>
    <property type="project" value="UniProtKB-KW"/>
</dbReference>
<dbReference type="Pfam" id="PF04545">
    <property type="entry name" value="Sigma70_r4"/>
    <property type="match status" value="1"/>
</dbReference>
<dbReference type="Pfam" id="PF04542">
    <property type="entry name" value="Sigma70_r2"/>
    <property type="match status" value="1"/>
</dbReference>
<dbReference type="Gene3D" id="1.10.601.10">
    <property type="entry name" value="RNA Polymerase Primary Sigma Factor"/>
    <property type="match status" value="1"/>
</dbReference>
<dbReference type="InterPro" id="IPR013324">
    <property type="entry name" value="RNA_pol_sigma_r3/r4-like"/>
</dbReference>
<evidence type="ECO:0000256" key="1">
    <source>
        <dbReference type="ARBA" id="ARBA00023015"/>
    </source>
</evidence>
<comment type="caution">
    <text evidence="7">The sequence shown here is derived from an EMBL/GenBank/DDBJ whole genome shotgun (WGS) entry which is preliminary data.</text>
</comment>